<keyword evidence="2" id="KW-0418">Kinase</keyword>
<dbReference type="CDD" id="cd00075">
    <property type="entry name" value="HATPase"/>
    <property type="match status" value="1"/>
</dbReference>
<evidence type="ECO:0000313" key="2">
    <source>
        <dbReference type="EMBL" id="AKB13844.1"/>
    </source>
</evidence>
<feature type="domain" description="Histidine kinase" evidence="1">
    <location>
        <begin position="20"/>
        <end position="115"/>
    </location>
</feature>
<dbReference type="GeneID" id="75279284"/>
<protein>
    <submittedName>
        <fullName evidence="2">Sensory transduction histidine kinase</fullName>
    </submittedName>
</protein>
<dbReference type="Gene3D" id="3.30.565.10">
    <property type="entry name" value="Histidine kinase-like ATPase, C-terminal domain"/>
    <property type="match status" value="1"/>
</dbReference>
<dbReference type="Pfam" id="PF02518">
    <property type="entry name" value="HATPase_c"/>
    <property type="match status" value="1"/>
</dbReference>
<dbReference type="PROSITE" id="PS50109">
    <property type="entry name" value="HIS_KIN"/>
    <property type="match status" value="1"/>
</dbReference>
<dbReference type="InterPro" id="IPR036890">
    <property type="entry name" value="HATPase_C_sf"/>
</dbReference>
<dbReference type="AlphaFoldDB" id="A0A0E3H9C1"/>
<dbReference type="InterPro" id="IPR005467">
    <property type="entry name" value="His_kinase_dom"/>
</dbReference>
<evidence type="ECO:0000313" key="3">
    <source>
        <dbReference type="Proteomes" id="UP000066529"/>
    </source>
</evidence>
<dbReference type="HOGENOM" id="CLU_000445_114_57_2"/>
<organism evidence="2 3">
    <name type="scientific">Methanosarcina thermophila (strain ATCC 43570 / DSM 1825 / OCM 12 / VKM B-1830 / TM-1)</name>
    <dbReference type="NCBI Taxonomy" id="523844"/>
    <lineage>
        <taxon>Archaea</taxon>
        <taxon>Methanobacteriati</taxon>
        <taxon>Methanobacteriota</taxon>
        <taxon>Stenosarchaea group</taxon>
        <taxon>Methanomicrobia</taxon>
        <taxon>Methanosarcinales</taxon>
        <taxon>Methanosarcinaceae</taxon>
        <taxon>Methanosarcina</taxon>
    </lineage>
</organism>
<proteinExistence type="predicted"/>
<name>A0A0E3H9C1_METTT</name>
<sequence>MDLEENAFFDMDVAVPLGIIVNELVSNSLKHAFTKEEGEIRIKLCREEKDDETQESLFSLTISDNGKGIPENIKLENFESLGLKLVNILVDQLDGKIELERANGTEFRIIFNVTERE</sequence>
<dbReference type="RefSeq" id="WP_052721883.1">
    <property type="nucleotide sequence ID" value="NZ_CP009501.1"/>
</dbReference>
<dbReference type="EMBL" id="CP009501">
    <property type="protein sequence ID" value="AKB13844.1"/>
    <property type="molecule type" value="Genomic_DNA"/>
</dbReference>
<reference evidence="2 3" key="1">
    <citation type="submission" date="2014-07" db="EMBL/GenBank/DDBJ databases">
        <title>Methanogenic archaea and the global carbon cycle.</title>
        <authorList>
            <person name="Henriksen J.R."/>
            <person name="Luke J."/>
            <person name="Reinhart S."/>
            <person name="Benedict M.N."/>
            <person name="Youngblut N.D."/>
            <person name="Metcalf M.E."/>
            <person name="Whitaker R.J."/>
            <person name="Metcalf W.W."/>
        </authorList>
    </citation>
    <scope>NUCLEOTIDE SEQUENCE [LARGE SCALE GENOMIC DNA]</scope>
    <source>
        <strain evidence="3">ATCC 43570 / DSM 1825 / OCM 12 / VKM B-1830 / TM-1</strain>
    </source>
</reference>
<dbReference type="STRING" id="523844.MSTHT_2086"/>
<dbReference type="PATRIC" id="fig|523844.20.peg.2573"/>
<dbReference type="SUPFAM" id="SSF55874">
    <property type="entry name" value="ATPase domain of HSP90 chaperone/DNA topoisomerase II/histidine kinase"/>
    <property type="match status" value="1"/>
</dbReference>
<accession>A0A0E3H9C1</accession>
<dbReference type="InterPro" id="IPR003594">
    <property type="entry name" value="HATPase_dom"/>
</dbReference>
<dbReference type="Proteomes" id="UP000066529">
    <property type="component" value="Chromosome"/>
</dbReference>
<dbReference type="SMART" id="SM00387">
    <property type="entry name" value="HATPase_c"/>
    <property type="match status" value="1"/>
</dbReference>
<dbReference type="KEGG" id="mthr:MSTHT_2086"/>
<evidence type="ECO:0000259" key="1">
    <source>
        <dbReference type="PROSITE" id="PS50109"/>
    </source>
</evidence>
<dbReference type="PANTHER" id="PTHR43065">
    <property type="entry name" value="SENSOR HISTIDINE KINASE"/>
    <property type="match status" value="1"/>
</dbReference>
<gene>
    <name evidence="2" type="ORF">MSTHT_2086</name>
</gene>
<dbReference type="GO" id="GO:0016301">
    <property type="term" value="F:kinase activity"/>
    <property type="evidence" value="ECO:0007669"/>
    <property type="project" value="UniProtKB-KW"/>
</dbReference>
<dbReference type="PANTHER" id="PTHR43065:SF23">
    <property type="entry name" value="SENSOR HISTIDINE KINASE PDTAS"/>
    <property type="match status" value="1"/>
</dbReference>
<keyword evidence="2" id="KW-0808">Transferase</keyword>